<feature type="domain" description="Fungal-type protein kinase" evidence="2">
    <location>
        <begin position="647"/>
        <end position="1021"/>
    </location>
</feature>
<dbReference type="PANTHER" id="PTHR38248:SF2">
    <property type="entry name" value="FUNK1 11"/>
    <property type="match status" value="1"/>
</dbReference>
<dbReference type="SUPFAM" id="SSF56112">
    <property type="entry name" value="Protein kinase-like (PK-like)"/>
    <property type="match status" value="2"/>
</dbReference>
<evidence type="ECO:0000259" key="2">
    <source>
        <dbReference type="Pfam" id="PF17667"/>
    </source>
</evidence>
<accession>A0A4Q9PW80</accession>
<dbReference type="Proteomes" id="UP000292082">
    <property type="component" value="Unassembled WGS sequence"/>
</dbReference>
<dbReference type="PANTHER" id="PTHR38248">
    <property type="entry name" value="FUNK1 6"/>
    <property type="match status" value="1"/>
</dbReference>
<evidence type="ECO:0000313" key="3">
    <source>
        <dbReference type="EMBL" id="TBU58907.1"/>
    </source>
</evidence>
<dbReference type="InterPro" id="IPR040976">
    <property type="entry name" value="Pkinase_fungal"/>
</dbReference>
<keyword evidence="4" id="KW-1185">Reference proteome</keyword>
<proteinExistence type="predicted"/>
<reference evidence="3 4" key="1">
    <citation type="submission" date="2019-01" db="EMBL/GenBank/DDBJ databases">
        <title>Draft genome sequences of three monokaryotic isolates of the white-rot basidiomycete fungus Dichomitus squalens.</title>
        <authorList>
            <consortium name="DOE Joint Genome Institute"/>
            <person name="Lopez S.C."/>
            <person name="Andreopoulos B."/>
            <person name="Pangilinan J."/>
            <person name="Lipzen A."/>
            <person name="Riley R."/>
            <person name="Ahrendt S."/>
            <person name="Ng V."/>
            <person name="Barry K."/>
            <person name="Daum C."/>
            <person name="Grigoriev I.V."/>
            <person name="Hilden K.S."/>
            <person name="Makela M.R."/>
            <person name="de Vries R.P."/>
        </authorList>
    </citation>
    <scope>NUCLEOTIDE SEQUENCE [LARGE SCALE GENOMIC DNA]</scope>
    <source>
        <strain evidence="3 4">CBS 464.89</strain>
    </source>
</reference>
<feature type="compositionally biased region" description="Low complexity" evidence="1">
    <location>
        <begin position="843"/>
        <end position="853"/>
    </location>
</feature>
<dbReference type="Pfam" id="PF17667">
    <property type="entry name" value="Pkinase_fungal"/>
    <property type="match status" value="3"/>
</dbReference>
<feature type="region of interest" description="Disordered" evidence="1">
    <location>
        <begin position="1197"/>
        <end position="1265"/>
    </location>
</feature>
<protein>
    <recommendedName>
        <fullName evidence="2">Fungal-type protein kinase domain-containing protein</fullName>
    </recommendedName>
</protein>
<dbReference type="AlphaFoldDB" id="A0A4Q9PW80"/>
<organism evidence="3 4">
    <name type="scientific">Dichomitus squalens</name>
    <dbReference type="NCBI Taxonomy" id="114155"/>
    <lineage>
        <taxon>Eukaryota</taxon>
        <taxon>Fungi</taxon>
        <taxon>Dikarya</taxon>
        <taxon>Basidiomycota</taxon>
        <taxon>Agaricomycotina</taxon>
        <taxon>Agaricomycetes</taxon>
        <taxon>Polyporales</taxon>
        <taxon>Polyporaceae</taxon>
        <taxon>Dichomitus</taxon>
    </lineage>
</organism>
<feature type="region of interest" description="Disordered" evidence="1">
    <location>
        <begin position="842"/>
        <end position="864"/>
    </location>
</feature>
<evidence type="ECO:0000256" key="1">
    <source>
        <dbReference type="SAM" id="MobiDB-lite"/>
    </source>
</evidence>
<feature type="domain" description="Fungal-type protein kinase" evidence="2">
    <location>
        <begin position="37"/>
        <end position="118"/>
    </location>
</feature>
<feature type="domain" description="Fungal-type protein kinase" evidence="2">
    <location>
        <begin position="194"/>
        <end position="452"/>
    </location>
</feature>
<dbReference type="InterPro" id="IPR011009">
    <property type="entry name" value="Kinase-like_dom_sf"/>
</dbReference>
<dbReference type="EMBL" id="ML145119">
    <property type="protein sequence ID" value="TBU58907.1"/>
    <property type="molecule type" value="Genomic_DNA"/>
</dbReference>
<dbReference type="Gene3D" id="1.10.510.10">
    <property type="entry name" value="Transferase(Phosphotransferase) domain 1"/>
    <property type="match status" value="1"/>
</dbReference>
<name>A0A4Q9PW80_9APHY</name>
<evidence type="ECO:0000313" key="4">
    <source>
        <dbReference type="Proteomes" id="UP000292082"/>
    </source>
</evidence>
<gene>
    <name evidence="3" type="ORF">BD310DRAFT_1038826</name>
</gene>
<feature type="compositionally biased region" description="Acidic residues" evidence="1">
    <location>
        <begin position="12"/>
        <end position="23"/>
    </location>
</feature>
<sequence>MAHDEDQGADPPELDDDEDDDEDLALTSSLEPKSCTRKAVRGQLTSYADLLFTVQQRVCIFMLFVIGRRFRILRWDRAGVIVTKSIDYFEDWNPLCNFFWCISRLPDNKLGFDPTATRLFETNPEWEQMDTFATALESDVSSEPRPLEDGELELESEIEDAEGPGFVFDYVRQMFARSLKDPRWPRFKLRVPDSGKTRDYLVGKPTVYASGAIGRGTRGYVGLDVQTGRFVWLKDAWRASYDEMEKEGTIVERLNHAGITGVPTVICHGDVGRQRTATAAWWECKNLRGVKKKFEDDSTDAPAIATDSVHSFQLECPIRRHKHYRAVVAQVCINLKKFKTGRQLASIIYDCFETHRLAANLENNGILHRDITDDNIVIYPGVGMKDGCRQLLWRGILTDWEISKPIAVGVRPRARQPERTATFQFMSANLLNAVGPVSIPDELESFILIIIYYATRYLESNILHDTDVASFLDECFDCYTIDGDAILCGERKLSIVVLNSQSAHRHFTARLSMATSATELDIESFLREFLPAPEPTLPPPGESSYNPFSDLRDADNVSDQALSELFVAAINNHCLTAGSTASPYQPSSQKHPLGSSAALFRAEDSVIGTQPLEFDQAVSIEFHSHRRGIDPFEFKDSKAHARLAKPCKRLFERLSAIAELVFAVQHRVFHFMLFVVGRRFRLLRWDRAGVVFTQSIDYYEHPGVLSNVFRRLSRLTDEALGLDPSATRLLPADIDFLRMDVASLKNPTDIDDNTGSHAFLVGRPVFCANDLVGRGTRGYVALDCKTGGFVWLKDAWRASYVISGTEGDTLHKLNCAGVENVPTLQPLLPPDTHPPSSPFLTASSCTPCSSSQSSKKRKRVEESGFVEGSAYGPRASTKSDCPLRQHRHYRIAVYEVCMPLKEFQHGQQLLSIVLDCLRAHHQAATNPKTQLLHRYISGGNILIYPKVRRDEDGQNPSLVWSGILSDWELSKPVGVQEAASRATQAERMGTYQFMSVNLLTNITKPVEISDELESFFHVLVYYAIRYLHSNCKHVDSWVGNYFHTYAGPGRMLCCGQKSTTIEFTGQLRTRVLEGPLLFHSPMDFVLGTILKSLTAHYKVMQYEAMQASPPSPRPQRKPLREEPYVPVGFVPSTSKYKDHPQVAQWEAQWESETLMDRSPTPEDRELATKVADHEFMLGLLARQIWNSRWRIDDRMPKAQVSDGGTHANAKSRSPETPPQAAPASNKRQRTSGPGRNISLPAHLHTSARRTRSWARTLPIRRGAKT</sequence>
<feature type="region of interest" description="Disordered" evidence="1">
    <location>
        <begin position="1"/>
        <end position="23"/>
    </location>
</feature>